<proteinExistence type="inferred from homology"/>
<protein>
    <submittedName>
        <fullName evidence="7">L-iditol 2-dehydrogenase</fullName>
    </submittedName>
</protein>
<dbReference type="EMBL" id="QGTS01000002">
    <property type="protein sequence ID" value="PWW11697.1"/>
    <property type="molecule type" value="Genomic_DNA"/>
</dbReference>
<dbReference type="Gene3D" id="3.40.50.720">
    <property type="entry name" value="NAD(P)-binding Rossmann-like Domain"/>
    <property type="match status" value="1"/>
</dbReference>
<name>A0A317Q697_9ENTR</name>
<sequence>MHTIPEYARAAVLTGPRDIQMQSFPVPEITDDEILVKVEGCGICGTDVHEYKHDPFGLAPVVLGHEGTGEIVKLGKNIRKDSAGHNVVCGDRIVTSVLTCGECAPCTELPGRGNLCEQLGLYGLLPDDSHYRLNGWFAEYLVLRPRSTFFVVNDMSFAQRLLIEPAAVVVHSLERAKSTQLLKFNSHVIVQGCGPIGLLQIAVLRTYGIEHIIAMDANPARLEYAKSLGAEYLVNIADYPELAQLTARVHELTRGVGADFGFQCTGVPQAAANLWKFIRRGGGLCEVGFFVNNGECAINPHFDMCNKEVVAVGSWAYSLQDYPETMDFIRRATGIGLPIEKLVTHCFKLEQLAEAMEVNIRQEGIKIAIAL</sequence>
<keyword evidence="8" id="KW-1185">Reference proteome</keyword>
<dbReference type="PANTHER" id="PTHR43401:SF2">
    <property type="entry name" value="L-THREONINE 3-DEHYDROGENASE"/>
    <property type="match status" value="1"/>
</dbReference>
<dbReference type="GO" id="GO:0008270">
    <property type="term" value="F:zinc ion binding"/>
    <property type="evidence" value="ECO:0007669"/>
    <property type="project" value="InterPro"/>
</dbReference>
<comment type="similarity">
    <text evidence="4">Belongs to the zinc-containing alcohol dehydrogenase family.</text>
</comment>
<feature type="domain" description="Alcohol dehydrogenase-like N-terminal" evidence="6">
    <location>
        <begin position="31"/>
        <end position="146"/>
    </location>
</feature>
<dbReference type="InterPro" id="IPR013149">
    <property type="entry name" value="ADH-like_C"/>
</dbReference>
<dbReference type="SUPFAM" id="SSF50129">
    <property type="entry name" value="GroES-like"/>
    <property type="match status" value="1"/>
</dbReference>
<evidence type="ECO:0000259" key="5">
    <source>
        <dbReference type="Pfam" id="PF00107"/>
    </source>
</evidence>
<gene>
    <name evidence="7" type="ORF">DES37_102307</name>
</gene>
<dbReference type="InterPro" id="IPR036291">
    <property type="entry name" value="NAD(P)-bd_dom_sf"/>
</dbReference>
<evidence type="ECO:0000313" key="8">
    <source>
        <dbReference type="Proteomes" id="UP000246744"/>
    </source>
</evidence>
<evidence type="ECO:0000256" key="4">
    <source>
        <dbReference type="RuleBase" id="RU361277"/>
    </source>
</evidence>
<dbReference type="Pfam" id="PF08240">
    <property type="entry name" value="ADH_N"/>
    <property type="match status" value="1"/>
</dbReference>
<evidence type="ECO:0000259" key="6">
    <source>
        <dbReference type="Pfam" id="PF08240"/>
    </source>
</evidence>
<dbReference type="PANTHER" id="PTHR43401">
    <property type="entry name" value="L-THREONINE 3-DEHYDROGENASE"/>
    <property type="match status" value="1"/>
</dbReference>
<dbReference type="PROSITE" id="PS00059">
    <property type="entry name" value="ADH_ZINC"/>
    <property type="match status" value="1"/>
</dbReference>
<evidence type="ECO:0000256" key="2">
    <source>
        <dbReference type="ARBA" id="ARBA00022833"/>
    </source>
</evidence>
<reference evidence="7 8" key="1">
    <citation type="submission" date="2018-05" db="EMBL/GenBank/DDBJ databases">
        <title>Genomic Encyclopedia of Type Strains, Phase IV (KMG-IV): sequencing the most valuable type-strain genomes for metagenomic binning, comparative biology and taxonomic classification.</title>
        <authorList>
            <person name="Goeker M."/>
        </authorList>
    </citation>
    <scope>NUCLEOTIDE SEQUENCE [LARGE SCALE GENOMIC DNA]</scope>
    <source>
        <strain evidence="7 8">DSM 19579</strain>
    </source>
</reference>
<organism evidence="7 8">
    <name type="scientific">Mangrovibacter plantisponsor</name>
    <dbReference type="NCBI Taxonomy" id="451513"/>
    <lineage>
        <taxon>Bacteria</taxon>
        <taxon>Pseudomonadati</taxon>
        <taxon>Pseudomonadota</taxon>
        <taxon>Gammaproteobacteria</taxon>
        <taxon>Enterobacterales</taxon>
        <taxon>Enterobacteriaceae</taxon>
        <taxon>Mangrovibacter</taxon>
    </lineage>
</organism>
<accession>A0A317Q697</accession>
<dbReference type="AlphaFoldDB" id="A0A317Q697"/>
<comment type="cofactor">
    <cofactor evidence="4">
        <name>Zn(2+)</name>
        <dbReference type="ChEBI" id="CHEBI:29105"/>
    </cofactor>
</comment>
<dbReference type="InterPro" id="IPR013154">
    <property type="entry name" value="ADH-like_N"/>
</dbReference>
<evidence type="ECO:0000256" key="1">
    <source>
        <dbReference type="ARBA" id="ARBA00022723"/>
    </source>
</evidence>
<feature type="domain" description="Alcohol dehydrogenase-like C-terminal" evidence="5">
    <location>
        <begin position="195"/>
        <end position="329"/>
    </location>
</feature>
<dbReference type="Proteomes" id="UP000246744">
    <property type="component" value="Unassembled WGS sequence"/>
</dbReference>
<dbReference type="InterPro" id="IPR011032">
    <property type="entry name" value="GroES-like_sf"/>
</dbReference>
<evidence type="ECO:0000313" key="7">
    <source>
        <dbReference type="EMBL" id="PWW11697.1"/>
    </source>
</evidence>
<dbReference type="InterPro" id="IPR050129">
    <property type="entry name" value="Zn_alcohol_dh"/>
</dbReference>
<dbReference type="GO" id="GO:0016491">
    <property type="term" value="F:oxidoreductase activity"/>
    <property type="evidence" value="ECO:0007669"/>
    <property type="project" value="UniProtKB-KW"/>
</dbReference>
<keyword evidence="2 4" id="KW-0862">Zinc</keyword>
<keyword evidence="1 4" id="KW-0479">Metal-binding</keyword>
<dbReference type="Gene3D" id="3.90.180.10">
    <property type="entry name" value="Medium-chain alcohol dehydrogenases, catalytic domain"/>
    <property type="match status" value="1"/>
</dbReference>
<comment type="caution">
    <text evidence="7">The sequence shown here is derived from an EMBL/GenBank/DDBJ whole genome shotgun (WGS) entry which is preliminary data.</text>
</comment>
<evidence type="ECO:0000256" key="3">
    <source>
        <dbReference type="ARBA" id="ARBA00023002"/>
    </source>
</evidence>
<keyword evidence="3" id="KW-0560">Oxidoreductase</keyword>
<dbReference type="SUPFAM" id="SSF51735">
    <property type="entry name" value="NAD(P)-binding Rossmann-fold domains"/>
    <property type="match status" value="1"/>
</dbReference>
<dbReference type="RefSeq" id="WP_110024962.1">
    <property type="nucleotide sequence ID" value="NZ_QGTS01000002.1"/>
</dbReference>
<dbReference type="Pfam" id="PF00107">
    <property type="entry name" value="ADH_zinc_N"/>
    <property type="match status" value="1"/>
</dbReference>
<dbReference type="InterPro" id="IPR002328">
    <property type="entry name" value="ADH_Zn_CS"/>
</dbReference>
<dbReference type="OrthoDB" id="9773078at2"/>